<comment type="subcellular location">
    <subcellularLocation>
        <location evidence="1">Membrane</location>
        <topology evidence="1">Multi-pass membrane protein</topology>
    </subcellularLocation>
</comment>
<keyword evidence="4" id="KW-0503">Monooxygenase</keyword>
<dbReference type="PANTHER" id="PTHR35042:SF1">
    <property type="entry name" value="DUF1772-DOMAIN-CONTAINING PROTEIN"/>
    <property type="match status" value="1"/>
</dbReference>
<keyword evidence="3 7" id="KW-1133">Transmembrane helix</keyword>
<evidence type="ECO:0000256" key="2">
    <source>
        <dbReference type="ARBA" id="ARBA00022692"/>
    </source>
</evidence>
<dbReference type="GO" id="GO:0016020">
    <property type="term" value="C:membrane"/>
    <property type="evidence" value="ECO:0007669"/>
    <property type="project" value="UniProtKB-SubCell"/>
</dbReference>
<dbReference type="EMBL" id="MLQL01000006">
    <property type="protein sequence ID" value="OQE27018.1"/>
    <property type="molecule type" value="Genomic_DNA"/>
</dbReference>
<organism evidence="8 9">
    <name type="scientific">Penicillium flavigenum</name>
    <dbReference type="NCBI Taxonomy" id="254877"/>
    <lineage>
        <taxon>Eukaryota</taxon>
        <taxon>Fungi</taxon>
        <taxon>Dikarya</taxon>
        <taxon>Ascomycota</taxon>
        <taxon>Pezizomycotina</taxon>
        <taxon>Eurotiomycetes</taxon>
        <taxon>Eurotiomycetidae</taxon>
        <taxon>Eurotiales</taxon>
        <taxon>Aspergillaceae</taxon>
        <taxon>Penicillium</taxon>
    </lineage>
</organism>
<dbReference type="AlphaFoldDB" id="A0A1V6TKX0"/>
<accession>A0A1V6TKX0</accession>
<comment type="similarity">
    <text evidence="6">Belongs to the anthrone oxygenase family.</text>
</comment>
<evidence type="ECO:0000256" key="5">
    <source>
        <dbReference type="ARBA" id="ARBA00023136"/>
    </source>
</evidence>
<feature type="transmembrane region" description="Helical" evidence="7">
    <location>
        <begin position="58"/>
        <end position="75"/>
    </location>
</feature>
<keyword evidence="2 7" id="KW-0812">Transmembrane</keyword>
<keyword evidence="4" id="KW-0560">Oxidoreductase</keyword>
<dbReference type="PANTHER" id="PTHR35042">
    <property type="entry name" value="ANTHRONE OXYGENASE ENCC"/>
    <property type="match status" value="1"/>
</dbReference>
<name>A0A1V6TKX0_9EURO</name>
<evidence type="ECO:0000256" key="1">
    <source>
        <dbReference type="ARBA" id="ARBA00004141"/>
    </source>
</evidence>
<evidence type="ECO:0000313" key="9">
    <source>
        <dbReference type="Proteomes" id="UP000191342"/>
    </source>
</evidence>
<protein>
    <submittedName>
        <fullName evidence="8">Uncharacterized protein</fullName>
    </submittedName>
</protein>
<evidence type="ECO:0000256" key="7">
    <source>
        <dbReference type="SAM" id="Phobius"/>
    </source>
</evidence>
<keyword evidence="9" id="KW-1185">Reference proteome</keyword>
<feature type="transmembrane region" description="Helical" evidence="7">
    <location>
        <begin position="81"/>
        <end position="101"/>
    </location>
</feature>
<keyword evidence="5 7" id="KW-0472">Membrane</keyword>
<dbReference type="OrthoDB" id="4337105at2759"/>
<reference evidence="9" key="1">
    <citation type="journal article" date="2017" name="Nat. Microbiol.">
        <title>Global analysis of biosynthetic gene clusters reveals vast potential of secondary metabolite production in Penicillium species.</title>
        <authorList>
            <person name="Nielsen J.C."/>
            <person name="Grijseels S."/>
            <person name="Prigent S."/>
            <person name="Ji B."/>
            <person name="Dainat J."/>
            <person name="Nielsen K.F."/>
            <person name="Frisvad J.C."/>
            <person name="Workman M."/>
            <person name="Nielsen J."/>
        </authorList>
    </citation>
    <scope>NUCLEOTIDE SEQUENCE [LARGE SCALE GENOMIC DNA]</scope>
    <source>
        <strain evidence="9">IBT 14082</strain>
    </source>
</reference>
<sequence length="262" mass="27685">MNSNNLAQIAAVSSSIWLSGEIFTYSWGAVPAVLEACSTSQHLAAKQWAAFYHKGHSLGPPFAILGAGGFIWLALKSGCWLYWGAAILDIGIVPYTFAFMVQTNSSIFEFANVKDSSEKPASQENQLAPLLNRWACLNTVRSLFPLAGGILGLNQAPLAWSPAGTLLAGLHLGDLTSVSIFHAQMDGIPRIACLPGHLGDITQLAVMLDGKSILSPANDGVGRMVSTSPASPGKLLKSFRVTLSSRYPSSILQISSDGGRVA</sequence>
<evidence type="ECO:0000256" key="3">
    <source>
        <dbReference type="ARBA" id="ARBA00022989"/>
    </source>
</evidence>
<evidence type="ECO:0000256" key="4">
    <source>
        <dbReference type="ARBA" id="ARBA00023033"/>
    </source>
</evidence>
<proteinExistence type="inferred from homology"/>
<dbReference type="Pfam" id="PF08592">
    <property type="entry name" value="Anthrone_oxy"/>
    <property type="match status" value="1"/>
</dbReference>
<dbReference type="GO" id="GO:0004497">
    <property type="term" value="F:monooxygenase activity"/>
    <property type="evidence" value="ECO:0007669"/>
    <property type="project" value="UniProtKB-KW"/>
</dbReference>
<evidence type="ECO:0000313" key="8">
    <source>
        <dbReference type="EMBL" id="OQE27018.1"/>
    </source>
</evidence>
<evidence type="ECO:0000256" key="6">
    <source>
        <dbReference type="ARBA" id="ARBA00034313"/>
    </source>
</evidence>
<dbReference type="Proteomes" id="UP000191342">
    <property type="component" value="Unassembled WGS sequence"/>
</dbReference>
<comment type="caution">
    <text evidence="8">The sequence shown here is derived from an EMBL/GenBank/DDBJ whole genome shotgun (WGS) entry which is preliminary data.</text>
</comment>
<dbReference type="InterPro" id="IPR013901">
    <property type="entry name" value="Anthrone_oxy"/>
</dbReference>
<dbReference type="STRING" id="254877.A0A1V6TKX0"/>
<gene>
    <name evidence="8" type="ORF">PENFLA_c006G06394</name>
</gene>